<feature type="region of interest" description="Disordered" evidence="1">
    <location>
        <begin position="129"/>
        <end position="152"/>
    </location>
</feature>
<keyword evidence="3" id="KW-1185">Reference proteome</keyword>
<dbReference type="Proteomes" id="UP001153678">
    <property type="component" value="Unassembled WGS sequence"/>
</dbReference>
<name>A0A9W4WS42_9GLOM</name>
<feature type="compositionally biased region" description="Acidic residues" evidence="1">
    <location>
        <begin position="82"/>
        <end position="93"/>
    </location>
</feature>
<dbReference type="AlphaFoldDB" id="A0A9W4WS42"/>
<accession>A0A9W4WS42</accession>
<protein>
    <submittedName>
        <fullName evidence="2">6631_t:CDS:1</fullName>
    </submittedName>
</protein>
<organism evidence="2 3">
    <name type="scientific">Funneliformis geosporum</name>
    <dbReference type="NCBI Taxonomy" id="1117311"/>
    <lineage>
        <taxon>Eukaryota</taxon>
        <taxon>Fungi</taxon>
        <taxon>Fungi incertae sedis</taxon>
        <taxon>Mucoromycota</taxon>
        <taxon>Glomeromycotina</taxon>
        <taxon>Glomeromycetes</taxon>
        <taxon>Glomerales</taxon>
        <taxon>Glomeraceae</taxon>
        <taxon>Funneliformis</taxon>
    </lineage>
</organism>
<gene>
    <name evidence="2" type="ORF">FWILDA_LOCUS6725</name>
</gene>
<evidence type="ECO:0000313" key="3">
    <source>
        <dbReference type="Proteomes" id="UP001153678"/>
    </source>
</evidence>
<comment type="caution">
    <text evidence="2">The sequence shown here is derived from an EMBL/GenBank/DDBJ whole genome shotgun (WGS) entry which is preliminary data.</text>
</comment>
<feature type="region of interest" description="Disordered" evidence="1">
    <location>
        <begin position="192"/>
        <end position="218"/>
    </location>
</feature>
<evidence type="ECO:0000313" key="2">
    <source>
        <dbReference type="EMBL" id="CAI2174701.1"/>
    </source>
</evidence>
<reference evidence="2" key="1">
    <citation type="submission" date="2022-08" db="EMBL/GenBank/DDBJ databases">
        <authorList>
            <person name="Kallberg Y."/>
            <person name="Tangrot J."/>
            <person name="Rosling A."/>
        </authorList>
    </citation>
    <scope>NUCLEOTIDE SEQUENCE</scope>
    <source>
        <strain evidence="2">Wild A</strain>
    </source>
</reference>
<evidence type="ECO:0000256" key="1">
    <source>
        <dbReference type="SAM" id="MobiDB-lite"/>
    </source>
</evidence>
<dbReference type="EMBL" id="CAMKVN010001248">
    <property type="protein sequence ID" value="CAI2174701.1"/>
    <property type="molecule type" value="Genomic_DNA"/>
</dbReference>
<proteinExistence type="predicted"/>
<feature type="compositionally biased region" description="Polar residues" evidence="1">
    <location>
        <begin position="192"/>
        <end position="207"/>
    </location>
</feature>
<feature type="non-terminal residue" evidence="2">
    <location>
        <position position="1"/>
    </location>
</feature>
<feature type="region of interest" description="Disordered" evidence="1">
    <location>
        <begin position="49"/>
        <end position="101"/>
    </location>
</feature>
<sequence length="218" mass="24680">AAAIEEEQEFVDDDNEFSRDVSSYSNTRTRVRGRGRGRAAAAIEEEQEFVDDDNEFSRDLSSYSNTRTRGHRRGRGRAPAAIEEEQEFEDDDNELSRDISTYRSTTRARGLDGSRNRGLGNRTAIEKMELDEEFGDDPKAVTPEADYDSGRLESIVNQGTSAAMKRRVDSLFDSPTPKRKMTDTAFSILSQRSAKLNSQSIQRTQSINERDDDDDLFD</sequence>